<comment type="caution">
    <text evidence="2">The sequence shown here is derived from an EMBL/GenBank/DDBJ whole genome shotgun (WGS) entry which is preliminary data.</text>
</comment>
<dbReference type="EMBL" id="CAVNYO010000144">
    <property type="protein sequence ID" value="CAK5269276.1"/>
    <property type="molecule type" value="Genomic_DNA"/>
</dbReference>
<protein>
    <recommendedName>
        <fullName evidence="4">C2H2-type domain-containing protein</fullName>
    </recommendedName>
</protein>
<organism evidence="2 3">
    <name type="scientific">Mycena citricolor</name>
    <dbReference type="NCBI Taxonomy" id="2018698"/>
    <lineage>
        <taxon>Eukaryota</taxon>
        <taxon>Fungi</taxon>
        <taxon>Dikarya</taxon>
        <taxon>Basidiomycota</taxon>
        <taxon>Agaricomycotina</taxon>
        <taxon>Agaricomycetes</taxon>
        <taxon>Agaricomycetidae</taxon>
        <taxon>Agaricales</taxon>
        <taxon>Marasmiineae</taxon>
        <taxon>Mycenaceae</taxon>
        <taxon>Mycena</taxon>
    </lineage>
</organism>
<proteinExistence type="predicted"/>
<dbReference type="AlphaFoldDB" id="A0AAD2JZ70"/>
<evidence type="ECO:0000256" key="1">
    <source>
        <dbReference type="SAM" id="MobiDB-lite"/>
    </source>
</evidence>
<accession>A0AAD2JZ70</accession>
<name>A0AAD2JZ70_9AGAR</name>
<dbReference type="Proteomes" id="UP001295794">
    <property type="component" value="Unassembled WGS sequence"/>
</dbReference>
<sequence>MSMSADTDMAPEVEIIDLTGEPSEPDPDEGLVEDDDPEEEGDDRTRPVAFPLPDGVNYRAQLRAAIQSTPEHRLRQTLVRLIDSDAAVYSALARELLVVGTRAPEPPASTVRVLPRWETCENCGESYDVNSAAQDACVFHPGEMEAVEERFPDWDEQCHGPMDTQENQQEYPENFDWSCCEAAGDANGCVKSRHTPAVSKNKRRRLV</sequence>
<evidence type="ECO:0000313" key="3">
    <source>
        <dbReference type="Proteomes" id="UP001295794"/>
    </source>
</evidence>
<evidence type="ECO:0008006" key="4">
    <source>
        <dbReference type="Google" id="ProtNLM"/>
    </source>
</evidence>
<gene>
    <name evidence="2" type="ORF">MYCIT1_LOCUS12875</name>
</gene>
<keyword evidence="3" id="KW-1185">Reference proteome</keyword>
<feature type="compositionally biased region" description="Acidic residues" evidence="1">
    <location>
        <begin position="23"/>
        <end position="42"/>
    </location>
</feature>
<reference evidence="2" key="1">
    <citation type="submission" date="2023-11" db="EMBL/GenBank/DDBJ databases">
        <authorList>
            <person name="De Vega J J."/>
            <person name="De Vega J J."/>
        </authorList>
    </citation>
    <scope>NUCLEOTIDE SEQUENCE</scope>
</reference>
<evidence type="ECO:0000313" key="2">
    <source>
        <dbReference type="EMBL" id="CAK5269276.1"/>
    </source>
</evidence>
<feature type="region of interest" description="Disordered" evidence="1">
    <location>
        <begin position="1"/>
        <end position="52"/>
    </location>
</feature>
<dbReference type="PANTHER" id="PTHR38167:SF1">
    <property type="entry name" value="C2H2-TYPE DOMAIN-CONTAINING PROTEIN"/>
    <property type="match status" value="1"/>
</dbReference>
<dbReference type="PANTHER" id="PTHR38167">
    <property type="entry name" value="C2H2-TYPE DOMAIN-CONTAINING PROTEIN"/>
    <property type="match status" value="1"/>
</dbReference>